<dbReference type="Proteomes" id="UP000031668">
    <property type="component" value="Unassembled WGS sequence"/>
</dbReference>
<evidence type="ECO:0000313" key="1">
    <source>
        <dbReference type="EMBL" id="KII65366.1"/>
    </source>
</evidence>
<gene>
    <name evidence="1" type="ORF">RF11_15495</name>
</gene>
<dbReference type="EMBL" id="JWZT01003899">
    <property type="protein sequence ID" value="KII65366.1"/>
    <property type="molecule type" value="Genomic_DNA"/>
</dbReference>
<dbReference type="AlphaFoldDB" id="A0A0C2MDZ2"/>
<organism evidence="1 2">
    <name type="scientific">Thelohanellus kitauei</name>
    <name type="common">Myxosporean</name>
    <dbReference type="NCBI Taxonomy" id="669202"/>
    <lineage>
        <taxon>Eukaryota</taxon>
        <taxon>Metazoa</taxon>
        <taxon>Cnidaria</taxon>
        <taxon>Myxozoa</taxon>
        <taxon>Myxosporea</taxon>
        <taxon>Bivalvulida</taxon>
        <taxon>Platysporina</taxon>
        <taxon>Myxobolidae</taxon>
        <taxon>Thelohanellus</taxon>
    </lineage>
</organism>
<keyword evidence="2" id="KW-1185">Reference proteome</keyword>
<comment type="caution">
    <text evidence="1">The sequence shown here is derived from an EMBL/GenBank/DDBJ whole genome shotgun (WGS) entry which is preliminary data.</text>
</comment>
<accession>A0A0C2MDZ2</accession>
<proteinExistence type="predicted"/>
<name>A0A0C2MDZ2_THEKT</name>
<sequence>MRTRHIVIAKYYLVQLTKAIGRLRKPIERSFEYGYIIEKEFNDITKANEFYDLADELMLQNTSKHVCHLTPNYMKNFCDTVLDWADAEVSAGTKYETLIFIMIKEGLILDKFNICRKCVCIWSIHQKYIIDIRFTEPSEKVDFVMNNHKKYMREVELACAQYNHLADESKKKRPEERISAKSPF</sequence>
<reference evidence="1 2" key="1">
    <citation type="journal article" date="2014" name="Genome Biol. Evol.">
        <title>The genome of the myxosporean Thelohanellus kitauei shows adaptations to nutrient acquisition within its fish host.</title>
        <authorList>
            <person name="Yang Y."/>
            <person name="Xiong J."/>
            <person name="Zhou Z."/>
            <person name="Huo F."/>
            <person name="Miao W."/>
            <person name="Ran C."/>
            <person name="Liu Y."/>
            <person name="Zhang J."/>
            <person name="Feng J."/>
            <person name="Wang M."/>
            <person name="Wang M."/>
            <person name="Wang L."/>
            <person name="Yao B."/>
        </authorList>
    </citation>
    <scope>NUCLEOTIDE SEQUENCE [LARGE SCALE GENOMIC DNA]</scope>
    <source>
        <strain evidence="1">Wuqing</strain>
    </source>
</reference>
<evidence type="ECO:0000313" key="2">
    <source>
        <dbReference type="Proteomes" id="UP000031668"/>
    </source>
</evidence>
<protein>
    <submittedName>
        <fullName evidence="1">Uncharacterized protein</fullName>
    </submittedName>
</protein>